<keyword evidence="1" id="KW-0175">Coiled coil</keyword>
<accession>A0A4Q2DKF3</accession>
<feature type="coiled-coil region" evidence="1">
    <location>
        <begin position="28"/>
        <end position="69"/>
    </location>
</feature>
<evidence type="ECO:0000313" key="3">
    <source>
        <dbReference type="Proteomes" id="UP000290288"/>
    </source>
</evidence>
<dbReference type="OrthoDB" id="2861547at2759"/>
<dbReference type="InterPro" id="IPR032675">
    <property type="entry name" value="LRR_dom_sf"/>
</dbReference>
<dbReference type="EMBL" id="SDEE01000188">
    <property type="protein sequence ID" value="RXW19682.1"/>
    <property type="molecule type" value="Genomic_DNA"/>
</dbReference>
<protein>
    <submittedName>
        <fullName evidence="2">Uncharacterized protein</fullName>
    </submittedName>
</protein>
<reference evidence="2 3" key="1">
    <citation type="submission" date="2019-01" db="EMBL/GenBank/DDBJ databases">
        <title>Draft genome sequence of Psathyrella aberdarensis IHI B618.</title>
        <authorList>
            <person name="Buettner E."/>
            <person name="Kellner H."/>
        </authorList>
    </citation>
    <scope>NUCLEOTIDE SEQUENCE [LARGE SCALE GENOMIC DNA]</scope>
    <source>
        <strain evidence="2 3">IHI B618</strain>
    </source>
</reference>
<sequence>MDFPSDTEHFDIHYVPSDEEILAIRNAVRKGEEALKKIEGRMEELRQELRALEEHREIQKKEVNKQKNLLAPIQRVNVDVLKSIFLSVLVDDLRISANHPAVVISHVCHRWREVALATKLLWRHLHVRIPSYPWSSREESGWRVKVVDLVQMTKLWISRSGNSHLSVVIIDPGITLVTIGEDTGAFVTECIEFNELVGIICSSSTRWKDLYLRIGFPQAWFPNFPTARLLTVPPQSTPALTTVELHCDITEFQQENALNEHMVSSTNIFSAPTLRSLRIGSQVMFHNLMRMPVVWSNLEHLFFDGYPTESPNRFDAAQALTLFEECTNLATCYLALQRDVPIPTGRAPVQLQRLRELVLTPHTSHLPKGFAPLLILPSLRKLEVVTGYGERTPREYEGSGLCEFFERFSPTLEDVTFCYKFLTQTGLQDCLGRLPNVTSLGLVSDDRVKIAADARVANLNSDLFKHLSPEFDETGTAVTQLPPCPRIEVFKFGALEGEVAKDALVDFIEARRRDVTNRSFQSGLALLREVDCNHYCFQATHPTQALRDRGIDMKAFSLTNWCDCSS</sequence>
<evidence type="ECO:0000256" key="1">
    <source>
        <dbReference type="SAM" id="Coils"/>
    </source>
</evidence>
<organism evidence="2 3">
    <name type="scientific">Candolleomyces aberdarensis</name>
    <dbReference type="NCBI Taxonomy" id="2316362"/>
    <lineage>
        <taxon>Eukaryota</taxon>
        <taxon>Fungi</taxon>
        <taxon>Dikarya</taxon>
        <taxon>Basidiomycota</taxon>
        <taxon>Agaricomycotina</taxon>
        <taxon>Agaricomycetes</taxon>
        <taxon>Agaricomycetidae</taxon>
        <taxon>Agaricales</taxon>
        <taxon>Agaricineae</taxon>
        <taxon>Psathyrellaceae</taxon>
        <taxon>Candolleomyces</taxon>
    </lineage>
</organism>
<name>A0A4Q2DKF3_9AGAR</name>
<dbReference type="AlphaFoldDB" id="A0A4Q2DKF3"/>
<dbReference type="Gene3D" id="3.80.10.10">
    <property type="entry name" value="Ribonuclease Inhibitor"/>
    <property type="match status" value="1"/>
</dbReference>
<keyword evidence="3" id="KW-1185">Reference proteome</keyword>
<proteinExistence type="predicted"/>
<comment type="caution">
    <text evidence="2">The sequence shown here is derived from an EMBL/GenBank/DDBJ whole genome shotgun (WGS) entry which is preliminary data.</text>
</comment>
<evidence type="ECO:0000313" key="2">
    <source>
        <dbReference type="EMBL" id="RXW19682.1"/>
    </source>
</evidence>
<dbReference type="Proteomes" id="UP000290288">
    <property type="component" value="Unassembled WGS sequence"/>
</dbReference>
<gene>
    <name evidence="2" type="ORF">EST38_g6169</name>
</gene>
<dbReference type="STRING" id="2316362.A0A4Q2DKF3"/>